<evidence type="ECO:0000256" key="1">
    <source>
        <dbReference type="ARBA" id="ARBA00022553"/>
    </source>
</evidence>
<dbReference type="GeneID" id="108629449"/>
<evidence type="ECO:0000313" key="3">
    <source>
        <dbReference type="Proteomes" id="UP000694925"/>
    </source>
</evidence>
<dbReference type="SUPFAM" id="SSF49764">
    <property type="entry name" value="HSP20-like chaperones"/>
    <property type="match status" value="1"/>
</dbReference>
<evidence type="ECO:0000259" key="2">
    <source>
        <dbReference type="PROSITE" id="PS51203"/>
    </source>
</evidence>
<dbReference type="GO" id="GO:0006457">
    <property type="term" value="P:protein folding"/>
    <property type="evidence" value="ECO:0007669"/>
    <property type="project" value="TreeGrafter"/>
</dbReference>
<dbReference type="Gene3D" id="2.60.40.790">
    <property type="match status" value="1"/>
</dbReference>
<dbReference type="GO" id="GO:0005737">
    <property type="term" value="C:cytoplasm"/>
    <property type="evidence" value="ECO:0007669"/>
    <property type="project" value="TreeGrafter"/>
</dbReference>
<sequence length="324" mass="37710">MSSEHDQAFLHILQEERNITNFLDAFFGFLYRCTDFYVELGPDQKLGFPPGMIDKLVLHSFKKWKNISKYPGGAQPVNNQETLIQDTDKSQNESMAVEEDSHVPQADYEVEIETDCKESRITNRSRRLIDKDKVSDSYNGAVRENYTWSQSISDIDVLVMLPDSVQNAKDLRVHIDSKEIKIEARTSWAEENQEKEECRYSVWTTIFHGELCFKIRKDESIWSIIPGQYISIHLEKASDRWWEALIEGEVKIDLSKIDCSRNVEDMDSEAQMKVQELMWNHQQKLLGKPTSEQIKMEKVLRKAWDVKGSPFEGTPYDPSIIDFN</sequence>
<dbReference type="Pfam" id="PF04969">
    <property type="entry name" value="CS"/>
    <property type="match status" value="1"/>
</dbReference>
<dbReference type="InterPro" id="IPR007052">
    <property type="entry name" value="CS_dom"/>
</dbReference>
<feature type="domain" description="CS" evidence="2">
    <location>
        <begin position="141"/>
        <end position="246"/>
    </location>
</feature>
<dbReference type="Pfam" id="PF14050">
    <property type="entry name" value="Nudc_N"/>
    <property type="match status" value="1"/>
</dbReference>
<accession>A0AAJ7J8S7</accession>
<dbReference type="RefSeq" id="XP_017887607.1">
    <property type="nucleotide sequence ID" value="XM_018032118.2"/>
</dbReference>
<proteinExistence type="predicted"/>
<dbReference type="PANTHER" id="PTHR12356">
    <property type="entry name" value="NUCLEAR MOVEMENT PROTEIN NUDC"/>
    <property type="match status" value="1"/>
</dbReference>
<dbReference type="InterPro" id="IPR008978">
    <property type="entry name" value="HSP20-like_chaperone"/>
</dbReference>
<evidence type="ECO:0000313" key="4">
    <source>
        <dbReference type="RefSeq" id="XP_017887607.1"/>
    </source>
</evidence>
<dbReference type="InterPro" id="IPR037898">
    <property type="entry name" value="NudC_fam"/>
</dbReference>
<dbReference type="GO" id="GO:0051082">
    <property type="term" value="F:unfolded protein binding"/>
    <property type="evidence" value="ECO:0007669"/>
    <property type="project" value="TreeGrafter"/>
</dbReference>
<dbReference type="PANTHER" id="PTHR12356:SF19">
    <property type="entry name" value="NUDC DOMAIN-CONTAINING PROTEIN 3"/>
    <property type="match status" value="1"/>
</dbReference>
<dbReference type="InterPro" id="IPR025934">
    <property type="entry name" value="NudC_N_dom"/>
</dbReference>
<organism evidence="3 4">
    <name type="scientific">Ceratina calcarata</name>
    <dbReference type="NCBI Taxonomy" id="156304"/>
    <lineage>
        <taxon>Eukaryota</taxon>
        <taxon>Metazoa</taxon>
        <taxon>Ecdysozoa</taxon>
        <taxon>Arthropoda</taxon>
        <taxon>Hexapoda</taxon>
        <taxon>Insecta</taxon>
        <taxon>Pterygota</taxon>
        <taxon>Neoptera</taxon>
        <taxon>Endopterygota</taxon>
        <taxon>Hymenoptera</taxon>
        <taxon>Apocrita</taxon>
        <taxon>Aculeata</taxon>
        <taxon>Apoidea</taxon>
        <taxon>Anthophila</taxon>
        <taxon>Apidae</taxon>
        <taxon>Ceratina</taxon>
        <taxon>Zadontomerus</taxon>
    </lineage>
</organism>
<reference evidence="4" key="1">
    <citation type="submission" date="2025-08" db="UniProtKB">
        <authorList>
            <consortium name="RefSeq"/>
        </authorList>
    </citation>
    <scope>IDENTIFICATION</scope>
    <source>
        <tissue evidence="4">Whole body</tissue>
    </source>
</reference>
<keyword evidence="3" id="KW-1185">Reference proteome</keyword>
<keyword evidence="1" id="KW-0597">Phosphoprotein</keyword>
<name>A0AAJ7J8S7_9HYME</name>
<gene>
    <name evidence="4" type="primary">LOC108629449</name>
</gene>
<protein>
    <submittedName>
        <fullName evidence="4">NudC domain-containing protein 3 isoform X1</fullName>
    </submittedName>
</protein>
<dbReference type="PROSITE" id="PS51203">
    <property type="entry name" value="CS"/>
    <property type="match status" value="1"/>
</dbReference>
<dbReference type="Proteomes" id="UP000694925">
    <property type="component" value="Unplaced"/>
</dbReference>
<dbReference type="KEGG" id="ccal:108629449"/>
<dbReference type="AlphaFoldDB" id="A0AAJ7J8S7"/>